<dbReference type="Pfam" id="PF13913">
    <property type="entry name" value="zf-C2HC_2"/>
    <property type="match status" value="2"/>
</dbReference>
<dbReference type="PhylomeDB" id="A0A091Q0J5"/>
<dbReference type="InterPro" id="IPR026104">
    <property type="entry name" value="ZNF_C2HC_dom_1C"/>
</dbReference>
<feature type="domain" description="C2HC/C3H-type" evidence="8">
    <location>
        <begin position="128"/>
        <end position="157"/>
    </location>
</feature>
<gene>
    <name evidence="9" type="ORF">N330_08523</name>
</gene>
<keyword evidence="5" id="KW-0175">Coiled coil</keyword>
<evidence type="ECO:0000256" key="4">
    <source>
        <dbReference type="ARBA" id="ARBA00022833"/>
    </source>
</evidence>
<evidence type="ECO:0000256" key="2">
    <source>
        <dbReference type="ARBA" id="ARBA00022723"/>
    </source>
</evidence>
<evidence type="ECO:0000256" key="5">
    <source>
        <dbReference type="ARBA" id="ARBA00023054"/>
    </source>
</evidence>
<feature type="non-terminal residue" evidence="9">
    <location>
        <position position="161"/>
    </location>
</feature>
<dbReference type="GO" id="GO:0008270">
    <property type="term" value="F:zinc ion binding"/>
    <property type="evidence" value="ECO:0007669"/>
    <property type="project" value="UniProtKB-KW"/>
</dbReference>
<dbReference type="EMBL" id="KK683823">
    <property type="protein sequence ID" value="KFQ13732.1"/>
    <property type="molecule type" value="Genomic_DNA"/>
</dbReference>
<comment type="similarity">
    <text evidence="1">Belongs to the ZC2HC1 family.</text>
</comment>
<keyword evidence="3 6" id="KW-0863">Zinc-finger</keyword>
<evidence type="ECO:0000256" key="1">
    <source>
        <dbReference type="ARBA" id="ARBA00010843"/>
    </source>
</evidence>
<evidence type="ECO:0000313" key="9">
    <source>
        <dbReference type="EMBL" id="KFQ13732.1"/>
    </source>
</evidence>
<feature type="domain" description="C2HC/C3H-type" evidence="8">
    <location>
        <begin position="20"/>
        <end position="49"/>
    </location>
</feature>
<evidence type="ECO:0000256" key="3">
    <source>
        <dbReference type="ARBA" id="ARBA00022771"/>
    </source>
</evidence>
<feature type="compositionally biased region" description="Basic and acidic residues" evidence="7">
    <location>
        <begin position="54"/>
        <end position="65"/>
    </location>
</feature>
<dbReference type="InterPro" id="IPR049899">
    <property type="entry name" value="Znf_C2HC_C3H"/>
</dbReference>
<dbReference type="PANTHER" id="PTHR14649">
    <property type="entry name" value="ZINC FINGER C2HC DOMAIN-CONTAINING PROTEIN 1C"/>
    <property type="match status" value="1"/>
</dbReference>
<keyword evidence="10" id="KW-1185">Reference proteome</keyword>
<dbReference type="PANTHER" id="PTHR14649:SF1">
    <property type="entry name" value="ZINC FINGER C2HC DOMAIN-CONTAINING PROTEIN 1C"/>
    <property type="match status" value="1"/>
</dbReference>
<proteinExistence type="inferred from homology"/>
<evidence type="ECO:0000259" key="8">
    <source>
        <dbReference type="PROSITE" id="PS52027"/>
    </source>
</evidence>
<reference evidence="9 10" key="1">
    <citation type="submission" date="2014-04" db="EMBL/GenBank/DDBJ databases">
        <title>Genome evolution of avian class.</title>
        <authorList>
            <person name="Zhang G."/>
            <person name="Li C."/>
        </authorList>
    </citation>
    <scope>NUCLEOTIDE SEQUENCE [LARGE SCALE GENOMIC DNA]</scope>
    <source>
        <strain evidence="9">BGI_N330</strain>
    </source>
</reference>
<accession>A0A091Q0J5</accession>
<dbReference type="Proteomes" id="UP000053001">
    <property type="component" value="Unassembled WGS sequence"/>
</dbReference>
<dbReference type="Gene3D" id="3.30.160.60">
    <property type="entry name" value="Classic Zinc Finger"/>
    <property type="match status" value="2"/>
</dbReference>
<sequence length="161" mass="18382">DRQSTEGLYVQAASAVEQDGLGQCSFCGRKFLCVRLEKHMSICQKSQLSSRKVFDSSKARARGTELEQYQQRNCPEPPEKKLPRRNNWRQEHKVLIQTQHQACQMQQVLSKGRKASDLAPLPPIANPDYVGCPYCMRRFAPQVAERHIPKCQTIKSRTPSP</sequence>
<feature type="non-terminal residue" evidence="9">
    <location>
        <position position="1"/>
    </location>
</feature>
<keyword evidence="2" id="KW-0479">Metal-binding</keyword>
<feature type="region of interest" description="Disordered" evidence="7">
    <location>
        <begin position="54"/>
        <end position="85"/>
    </location>
</feature>
<dbReference type="PROSITE" id="PS52027">
    <property type="entry name" value="ZF_C2HC_C3H"/>
    <property type="match status" value="2"/>
</dbReference>
<organism evidence="9 10">
    <name type="scientific">Leptosomus discolor</name>
    <name type="common">Madagascar cuckoo roller</name>
    <name type="synonym">Cuculus discolor</name>
    <dbReference type="NCBI Taxonomy" id="188344"/>
    <lineage>
        <taxon>Eukaryota</taxon>
        <taxon>Metazoa</taxon>
        <taxon>Chordata</taxon>
        <taxon>Craniata</taxon>
        <taxon>Vertebrata</taxon>
        <taxon>Euteleostomi</taxon>
        <taxon>Archelosauria</taxon>
        <taxon>Archosauria</taxon>
        <taxon>Dinosauria</taxon>
        <taxon>Saurischia</taxon>
        <taxon>Theropoda</taxon>
        <taxon>Coelurosauria</taxon>
        <taxon>Aves</taxon>
        <taxon>Neognathae</taxon>
        <taxon>Neoaves</taxon>
        <taxon>Telluraves</taxon>
        <taxon>Coraciimorphae</taxon>
        <taxon>Coraciiformes</taxon>
        <taxon>Leptosomidae</taxon>
        <taxon>Leptosomus</taxon>
    </lineage>
</organism>
<evidence type="ECO:0000313" key="10">
    <source>
        <dbReference type="Proteomes" id="UP000053001"/>
    </source>
</evidence>
<protein>
    <submittedName>
        <fullName evidence="9">Zinc finger C2HC domain-containing protein 1C</fullName>
    </submittedName>
</protein>
<name>A0A091Q0J5_LEPDC</name>
<evidence type="ECO:0000256" key="7">
    <source>
        <dbReference type="SAM" id="MobiDB-lite"/>
    </source>
</evidence>
<dbReference type="AlphaFoldDB" id="A0A091Q0J5"/>
<evidence type="ECO:0000256" key="6">
    <source>
        <dbReference type="PROSITE-ProRule" id="PRU01371"/>
    </source>
</evidence>
<keyword evidence="4" id="KW-0862">Zinc</keyword>